<gene>
    <name evidence="3" type="ORF">PRZ48_005693</name>
</gene>
<sequence>MGATSAASGTKPIIVVSVVLGLALIFIAICIGLYSYLEKRKARAIQQDIEAQQKRSAWHELALSKVWPASVTRKLTGTPRDGELSIVIVDSSSQPHAAVPAIEPQARPSRPRMQTIAE</sequence>
<protein>
    <submittedName>
        <fullName evidence="3">Uncharacterized protein</fullName>
    </submittedName>
</protein>
<evidence type="ECO:0000256" key="2">
    <source>
        <dbReference type="SAM" id="Phobius"/>
    </source>
</evidence>
<keyword evidence="2" id="KW-0812">Transmembrane</keyword>
<name>A0ABR0EN75_ZASCE</name>
<dbReference type="Proteomes" id="UP001305779">
    <property type="component" value="Unassembled WGS sequence"/>
</dbReference>
<accession>A0ABR0EN75</accession>
<comment type="caution">
    <text evidence="3">The sequence shown here is derived from an EMBL/GenBank/DDBJ whole genome shotgun (WGS) entry which is preliminary data.</text>
</comment>
<reference evidence="3 4" key="1">
    <citation type="journal article" date="2023" name="G3 (Bethesda)">
        <title>A chromosome-level genome assembly of Zasmidium syzygii isolated from banana leaves.</title>
        <authorList>
            <person name="van Westerhoven A.C."/>
            <person name="Mehrabi R."/>
            <person name="Talebi R."/>
            <person name="Steentjes M.B.F."/>
            <person name="Corcolon B."/>
            <person name="Chong P.A."/>
            <person name="Kema G.H.J."/>
            <person name="Seidl M.F."/>
        </authorList>
    </citation>
    <scope>NUCLEOTIDE SEQUENCE [LARGE SCALE GENOMIC DNA]</scope>
    <source>
        <strain evidence="3 4">P124</strain>
    </source>
</reference>
<feature type="region of interest" description="Disordered" evidence="1">
    <location>
        <begin position="93"/>
        <end position="118"/>
    </location>
</feature>
<keyword evidence="2" id="KW-1133">Transmembrane helix</keyword>
<organism evidence="3 4">
    <name type="scientific">Zasmidium cellare</name>
    <name type="common">Wine cellar mold</name>
    <name type="synonym">Racodium cellare</name>
    <dbReference type="NCBI Taxonomy" id="395010"/>
    <lineage>
        <taxon>Eukaryota</taxon>
        <taxon>Fungi</taxon>
        <taxon>Dikarya</taxon>
        <taxon>Ascomycota</taxon>
        <taxon>Pezizomycotina</taxon>
        <taxon>Dothideomycetes</taxon>
        <taxon>Dothideomycetidae</taxon>
        <taxon>Mycosphaerellales</taxon>
        <taxon>Mycosphaerellaceae</taxon>
        <taxon>Zasmidium</taxon>
    </lineage>
</organism>
<feature type="transmembrane region" description="Helical" evidence="2">
    <location>
        <begin position="12"/>
        <end position="37"/>
    </location>
</feature>
<evidence type="ECO:0000256" key="1">
    <source>
        <dbReference type="SAM" id="MobiDB-lite"/>
    </source>
</evidence>
<evidence type="ECO:0000313" key="4">
    <source>
        <dbReference type="Proteomes" id="UP001305779"/>
    </source>
</evidence>
<proteinExistence type="predicted"/>
<keyword evidence="2" id="KW-0472">Membrane</keyword>
<keyword evidence="4" id="KW-1185">Reference proteome</keyword>
<dbReference type="EMBL" id="JAXOVC010000004">
    <property type="protein sequence ID" value="KAK4502268.1"/>
    <property type="molecule type" value="Genomic_DNA"/>
</dbReference>
<evidence type="ECO:0000313" key="3">
    <source>
        <dbReference type="EMBL" id="KAK4502268.1"/>
    </source>
</evidence>